<sequence>MNLLQEVHNGNIGRIRDIINQKGLPIDSEWSDYIILRYALWRGHRDIAKLLIEKGCRINKDSKSSSNTPLHIAIKQEDVEIVDILLSKGALIEAKNHVGDTPLHFAAKVKNNAIIDLLLDRTNSSGPNFIEKGELSSLHIACMRDDVAAVKNLLESKSTLINEPVSLSSPFWPTYTPLHFAVEFDKTEIVKLLLKHGANVCAKCKKGLTPLHLAVNRNSKFIIDLILKAHGKDSKSINPVDGSGFSHFHAACMRNNPKVVHGFLKRGVEINNAVDLTSSQWPGWTPLHFAADYECIETVKLLLQYGADMSIKNGKNLTALHTAIQGNNKEIIDVILSAHVTNSKESNPVDDRGFSHFHAACMRDDPSIVEIFLKNGVDVNTRINLDSPDWANYTPLHFAVENKCLATVKLLLRYQADINAKDVKMGFTPLHLATVHFREEIVRELLCHGADINNKSRTGTTPLHIAASNATEKESASLVKILISFHADVNCTELLKFSTPLHLATLHKNYEIIELLLKNGANVNAKERDGKTPLHTMALRDPRKELDMELVESYRKIITALVDAGCDINLQDAYGRTPLHMSSLYRNLAGAFALLQHGADINIEDSHGKSPLSYCMHVFHNIYYIFQDHIEKLKVIKFPISEKNDVCYVKLKSSYKKFKRKWKDVDNEEEFQQRCEDELANMKKVRLDTYSSLFDIIYKNPNEMTSRVKNNTLREIVTSSDFDKLFPLYGYLIKLNFKGGLIREKLIKPSKDSLESLVGIKLPDICAEMILKMLTNESLKELIKVKSN</sequence>
<reference evidence="1" key="1">
    <citation type="submission" date="2023-04" db="EMBL/GenBank/DDBJ databases">
        <title>A chromosome-level genome assembly of the parasitoid wasp Eretmocerus hayati.</title>
        <authorList>
            <person name="Zhong Y."/>
            <person name="Liu S."/>
            <person name="Liu Y."/>
        </authorList>
    </citation>
    <scope>NUCLEOTIDE SEQUENCE</scope>
    <source>
        <strain evidence="1">ZJU_SS_LIU_2023</strain>
    </source>
</reference>
<proteinExistence type="predicted"/>
<accession>A0ACC2N3I4</accession>
<evidence type="ECO:0000313" key="2">
    <source>
        <dbReference type="Proteomes" id="UP001239111"/>
    </source>
</evidence>
<protein>
    <submittedName>
        <fullName evidence="1">Uncharacterized protein</fullName>
    </submittedName>
</protein>
<comment type="caution">
    <text evidence="1">The sequence shown here is derived from an EMBL/GenBank/DDBJ whole genome shotgun (WGS) entry which is preliminary data.</text>
</comment>
<name>A0ACC2N3I4_9HYME</name>
<organism evidence="1 2">
    <name type="scientific">Eretmocerus hayati</name>
    <dbReference type="NCBI Taxonomy" id="131215"/>
    <lineage>
        <taxon>Eukaryota</taxon>
        <taxon>Metazoa</taxon>
        <taxon>Ecdysozoa</taxon>
        <taxon>Arthropoda</taxon>
        <taxon>Hexapoda</taxon>
        <taxon>Insecta</taxon>
        <taxon>Pterygota</taxon>
        <taxon>Neoptera</taxon>
        <taxon>Endopterygota</taxon>
        <taxon>Hymenoptera</taxon>
        <taxon>Apocrita</taxon>
        <taxon>Proctotrupomorpha</taxon>
        <taxon>Chalcidoidea</taxon>
        <taxon>Aphelinidae</taxon>
        <taxon>Aphelininae</taxon>
        <taxon>Eretmocerus</taxon>
    </lineage>
</organism>
<evidence type="ECO:0000313" key="1">
    <source>
        <dbReference type="EMBL" id="KAJ8665291.1"/>
    </source>
</evidence>
<keyword evidence="2" id="KW-1185">Reference proteome</keyword>
<dbReference type="Proteomes" id="UP001239111">
    <property type="component" value="Chromosome 4"/>
</dbReference>
<dbReference type="EMBL" id="CM056744">
    <property type="protein sequence ID" value="KAJ8665291.1"/>
    <property type="molecule type" value="Genomic_DNA"/>
</dbReference>
<gene>
    <name evidence="1" type="ORF">QAD02_006953</name>
</gene>